<organism evidence="1 2">
    <name type="scientific">Salmonella phage allotria</name>
    <dbReference type="NCBI Taxonomy" id="2713274"/>
    <lineage>
        <taxon>Viruses</taxon>
        <taxon>Duplodnaviria</taxon>
        <taxon>Heunggongvirae</taxon>
        <taxon>Uroviricota</taxon>
        <taxon>Caudoviricetes</taxon>
        <taxon>Pantevenvirales</taxon>
        <taxon>Ackermannviridae</taxon>
        <taxon>Cvivirinae</taxon>
        <taxon>Kuttervirus</taxon>
        <taxon>Kuttervirus allotria</taxon>
    </lineage>
</organism>
<dbReference type="Proteomes" id="UP000503322">
    <property type="component" value="Segment"/>
</dbReference>
<keyword evidence="2" id="KW-1185">Reference proteome</keyword>
<evidence type="ECO:0000313" key="1">
    <source>
        <dbReference type="EMBL" id="QIO02536.1"/>
    </source>
</evidence>
<name>A0A6G8RMB6_9CAUD</name>
<reference evidence="1 2" key="1">
    <citation type="submission" date="2020-02" db="EMBL/GenBank/DDBJ databases">
        <authorList>
            <person name="Olsen N.S."/>
            <person name="Forero-Junco L."/>
            <person name="Kot W."/>
            <person name="Hansen L.H."/>
        </authorList>
    </citation>
    <scope>NUCLEOTIDE SEQUENCE [LARGE SCALE GENOMIC DNA]</scope>
</reference>
<evidence type="ECO:0000313" key="2">
    <source>
        <dbReference type="Proteomes" id="UP000503322"/>
    </source>
</evidence>
<protein>
    <submittedName>
        <fullName evidence="1">Putative structural protein</fullName>
    </submittedName>
</protein>
<accession>A0A6G8RMB6</accession>
<sequence>MKLYSYGGDFTITEVVLIAEQVVPLYMTSI</sequence>
<gene>
    <name evidence="1" type="ORF">allotria_201</name>
</gene>
<dbReference type="EMBL" id="MT074471">
    <property type="protein sequence ID" value="QIO02536.1"/>
    <property type="molecule type" value="Genomic_DNA"/>
</dbReference>
<proteinExistence type="predicted"/>